<feature type="signal peptide" evidence="1">
    <location>
        <begin position="1"/>
        <end position="20"/>
    </location>
</feature>
<dbReference type="InterPro" id="IPR036938">
    <property type="entry name" value="PAP2/HPO_sf"/>
</dbReference>
<dbReference type="SUPFAM" id="SSF48317">
    <property type="entry name" value="Acid phosphatase/Vanadium-dependent haloperoxidase"/>
    <property type="match status" value="1"/>
</dbReference>
<accession>A0A5D8ZZ86</accession>
<evidence type="ECO:0000256" key="1">
    <source>
        <dbReference type="SAM" id="SignalP"/>
    </source>
</evidence>
<evidence type="ECO:0000259" key="2">
    <source>
        <dbReference type="SMART" id="SM00014"/>
    </source>
</evidence>
<reference evidence="3 4" key="1">
    <citation type="submission" date="2019-08" db="EMBL/GenBank/DDBJ databases">
        <title>Draft genome sequence of Chryseobacterium sp. Gsoil 183.</title>
        <authorList>
            <person name="Im W.-T."/>
        </authorList>
    </citation>
    <scope>NUCLEOTIDE SEQUENCE [LARGE SCALE GENOMIC DNA]</scope>
    <source>
        <strain evidence="3 4">Gsoil 183</strain>
        <plasmid evidence="3">unnamed1</plasmid>
    </source>
</reference>
<feature type="domain" description="Phosphatidic acid phosphatase type 2/haloperoxidase" evidence="2">
    <location>
        <begin position="165"/>
        <end position="278"/>
    </location>
</feature>
<evidence type="ECO:0000313" key="4">
    <source>
        <dbReference type="Proteomes" id="UP000323884"/>
    </source>
</evidence>
<keyword evidence="3" id="KW-0614">Plasmid</keyword>
<dbReference type="EMBL" id="VTRU01000001">
    <property type="protein sequence ID" value="TZG00080.1"/>
    <property type="molecule type" value="Genomic_DNA"/>
</dbReference>
<dbReference type="SMART" id="SM00014">
    <property type="entry name" value="acidPPc"/>
    <property type="match status" value="1"/>
</dbReference>
<comment type="caution">
    <text evidence="3">The sequence shown here is derived from an EMBL/GenBank/DDBJ whole genome shotgun (WGS) entry which is preliminary data.</text>
</comment>
<dbReference type="AlphaFoldDB" id="A0A5D8ZZ86"/>
<proteinExistence type="predicted"/>
<dbReference type="Gene3D" id="1.20.144.10">
    <property type="entry name" value="Phosphatidic acid phosphatase type 2/haloperoxidase"/>
    <property type="match status" value="1"/>
</dbReference>
<name>A0A5D8ZZ86_9FLAO</name>
<dbReference type="RefSeq" id="WP_149387118.1">
    <property type="nucleotide sequence ID" value="NZ_VTRU01000001.1"/>
</dbReference>
<gene>
    <name evidence="3" type="ORF">FW781_09180</name>
</gene>
<keyword evidence="1" id="KW-0732">Signal</keyword>
<dbReference type="Proteomes" id="UP000323884">
    <property type="component" value="Unassembled WGS sequence"/>
</dbReference>
<organism evidence="3 4">
    <name type="scientific">Chryseobacterium panacisoli</name>
    <dbReference type="NCBI Taxonomy" id="1807141"/>
    <lineage>
        <taxon>Bacteria</taxon>
        <taxon>Pseudomonadati</taxon>
        <taxon>Bacteroidota</taxon>
        <taxon>Flavobacteriia</taxon>
        <taxon>Flavobacteriales</taxon>
        <taxon>Weeksellaceae</taxon>
        <taxon>Chryseobacterium group</taxon>
        <taxon>Chryseobacterium</taxon>
    </lineage>
</organism>
<feature type="chain" id="PRO_5022908206" evidence="1">
    <location>
        <begin position="21"/>
        <end position="320"/>
    </location>
</feature>
<dbReference type="InterPro" id="IPR000326">
    <property type="entry name" value="PAP2/HPO"/>
</dbReference>
<dbReference type="OrthoDB" id="9773582at2"/>
<dbReference type="Pfam" id="PF01569">
    <property type="entry name" value="PAP2"/>
    <property type="match status" value="1"/>
</dbReference>
<evidence type="ECO:0000313" key="3">
    <source>
        <dbReference type="EMBL" id="TZG00080.1"/>
    </source>
</evidence>
<keyword evidence="4" id="KW-1185">Reference proteome</keyword>
<geneLocation type="plasmid" evidence="3">
    <name>unnamed1</name>
</geneLocation>
<sequence>MKRRKALAVFALLISFTLFAQQDSLIVNNASDSLIADKDSVSLLHLDETVPPYSFTENRNRKNDIWGHFKYDLVTMAGGFGNAFTRPLSWEKKDYIRLGATVATVGMVYLADEDISRAFIRNRENAPNILKKFGWYFGSPQINYGITGAVYVTGLLINNEKLRRTGVLMITAASATGAIQQISKSATGRARPGAGLGKHFFKPYGRDANFRSFPSGHTVLSITTSYALSKQFENPWIKGGILAVGSVVPVSRLLEGAHWFSDVTLSAIMSIAIVEGIDKFMKRKEKYQEDINYNLKQQNKNKIAWDINAGPLGIGFVGRF</sequence>
<protein>
    <submittedName>
        <fullName evidence="3">Phosphatase PAP2 family protein</fullName>
    </submittedName>
</protein>